<accession>A0A1J1LRR5</accession>
<feature type="domain" description="AAA+ ATPase" evidence="2">
    <location>
        <begin position="16"/>
        <end position="254"/>
    </location>
</feature>
<evidence type="ECO:0000313" key="3">
    <source>
        <dbReference type="EMBL" id="CUR34548.1"/>
    </source>
</evidence>
<dbReference type="STRING" id="671072.PL9214640555"/>
<dbReference type="NCBIfam" id="TIGR00345">
    <property type="entry name" value="GET3_arsA_TRC40"/>
    <property type="match status" value="2"/>
</dbReference>
<dbReference type="Gene3D" id="3.40.50.300">
    <property type="entry name" value="P-loop containing nucleotide triphosphate hydrolases"/>
    <property type="match status" value="2"/>
</dbReference>
<keyword evidence="4" id="KW-1185">Reference proteome</keyword>
<dbReference type="AlphaFoldDB" id="A0A1J1LRR5"/>
<dbReference type="CDD" id="cd02035">
    <property type="entry name" value="ArsA"/>
    <property type="match status" value="2"/>
</dbReference>
<proteinExistence type="inferred from homology"/>
<dbReference type="PANTHER" id="PTHR10803">
    <property type="entry name" value="ARSENICAL PUMP-DRIVING ATPASE ARSENITE-TRANSLOCATING ATPASE"/>
    <property type="match status" value="1"/>
</dbReference>
<dbReference type="Pfam" id="PF02374">
    <property type="entry name" value="ArsA_ATPase"/>
    <property type="match status" value="2"/>
</dbReference>
<sequence>MTNFHPVNNILNPYDSRHLVMFSGKGGVGKTTLSCGFARRWAKLFPDEQILLISTDPAHSLGDILQTQVLDQALPLKDLPNLKVRALDAGKLLLEFKEKYGKFLELLVERGSFVEGEDLTPVWDLDWPGLDEIMGLLEIQRLLTEKIVDRIVVDMAPSGHTLNLLGIKDFLEIILNSLELFQEKHRVISQTFVKTYNADEVDDFLVKMKSELTEGKQLLQDASFTVCLVVAIAEPMSLLETERLLKSLQHLNIPCGSLFINRILSPSNLNLDRYSEQQELLSKFLKLPGQDAIFTLPQQSTEPLGGEALDLIMSQIQTLETVELVPPPLIQWPEKILPSFSDFIAEKRQLIIIGGKGGVGKTTVAAALGWGLAHRYPEKNIRIISIDPAHSLGDAFGEKLGHQPTQLTANLSGQEVDADIVLEQFRNDYLWELAEMISGEGKEDGSIKLAYTPEAWRQIVAQSLPGIDEMLSLVTVMDLLDQKQQDLIILDTAPTGHLLRFLEMPTALGEWLAWIFKLWMKYQNVLGRLDLMGRLRTLRQQVMQAQKKLKNPQHTEFIGILQAQDAIVAEQVRLTASLKKMGVYQRYVVQNRYHAHEEIDRDLFPDQTLIRLPSLPRSVEPLARVKGAADLLF</sequence>
<dbReference type="SUPFAM" id="SSF52540">
    <property type="entry name" value="P-loop containing nucleoside triphosphate hydrolases"/>
    <property type="match status" value="2"/>
</dbReference>
<evidence type="ECO:0000259" key="2">
    <source>
        <dbReference type="SMART" id="SM00382"/>
    </source>
</evidence>
<dbReference type="EMBL" id="CZDF01000171">
    <property type="protein sequence ID" value="CUR34548.1"/>
    <property type="molecule type" value="Genomic_DNA"/>
</dbReference>
<dbReference type="InterPro" id="IPR016300">
    <property type="entry name" value="ATPase_ArsA/GET3"/>
</dbReference>
<organism evidence="3 4">
    <name type="scientific">Planktothrix tepida PCC 9214</name>
    <dbReference type="NCBI Taxonomy" id="671072"/>
    <lineage>
        <taxon>Bacteria</taxon>
        <taxon>Bacillati</taxon>
        <taxon>Cyanobacteriota</taxon>
        <taxon>Cyanophyceae</taxon>
        <taxon>Oscillatoriophycideae</taxon>
        <taxon>Oscillatoriales</taxon>
        <taxon>Microcoleaceae</taxon>
        <taxon>Planktothrix</taxon>
    </lineage>
</organism>
<protein>
    <submittedName>
        <fullName evidence="3">ATPase GET3</fullName>
    </submittedName>
</protein>
<dbReference type="SMART" id="SM00382">
    <property type="entry name" value="AAA"/>
    <property type="match status" value="2"/>
</dbReference>
<dbReference type="InterPro" id="IPR025723">
    <property type="entry name" value="ArsA/GET3_ATPase-like"/>
</dbReference>
<dbReference type="RefSeq" id="WP_083580133.1">
    <property type="nucleotide sequence ID" value="NZ_LN889812.1"/>
</dbReference>
<dbReference type="GO" id="GO:0005524">
    <property type="term" value="F:ATP binding"/>
    <property type="evidence" value="ECO:0007669"/>
    <property type="project" value="InterPro"/>
</dbReference>
<dbReference type="GO" id="GO:0016887">
    <property type="term" value="F:ATP hydrolysis activity"/>
    <property type="evidence" value="ECO:0007669"/>
    <property type="project" value="InterPro"/>
</dbReference>
<name>A0A1J1LRR5_9CYAN</name>
<dbReference type="Proteomes" id="UP000184315">
    <property type="component" value="Unassembled WGS sequence"/>
</dbReference>
<gene>
    <name evidence="3" type="primary">get</name>
    <name evidence="3" type="ORF">PL9214640555</name>
</gene>
<reference evidence="4" key="1">
    <citation type="submission" date="2015-10" db="EMBL/GenBank/DDBJ databases">
        <authorList>
            <person name="Regsiter A."/>
            <person name="william w."/>
        </authorList>
    </citation>
    <scope>NUCLEOTIDE SEQUENCE [LARGE SCALE GENOMIC DNA]</scope>
</reference>
<evidence type="ECO:0000256" key="1">
    <source>
        <dbReference type="ARBA" id="ARBA00011040"/>
    </source>
</evidence>
<dbReference type="OrthoDB" id="9780677at2"/>
<comment type="similarity">
    <text evidence="1">Belongs to the arsA ATPase family.</text>
</comment>
<evidence type="ECO:0000313" key="4">
    <source>
        <dbReference type="Proteomes" id="UP000184315"/>
    </source>
</evidence>
<dbReference type="PANTHER" id="PTHR10803:SF3">
    <property type="entry name" value="ATPASE GET3"/>
    <property type="match status" value="1"/>
</dbReference>
<dbReference type="InterPro" id="IPR027417">
    <property type="entry name" value="P-loop_NTPase"/>
</dbReference>
<feature type="domain" description="AAA+ ATPase" evidence="2">
    <location>
        <begin position="347"/>
        <end position="614"/>
    </location>
</feature>
<dbReference type="InterPro" id="IPR003593">
    <property type="entry name" value="AAA+_ATPase"/>
</dbReference>